<keyword evidence="2" id="KW-1185">Reference proteome</keyword>
<name>A0A4Y2HU62_ARAVE</name>
<gene>
    <name evidence="1" type="ORF">AVEN_112857_1</name>
</gene>
<sequence>MGVENHAKKIPLRASHAWNPHKKVRVFNVNGAVNQSQHYLLCLQGKREIAYLFGQLLILELDMDLPRKVELMCSKLKIPKINEKICKPHNPEKQLFRTSKRKLVRIKYININCIPPSSGPKGSLSYKVQKAGALSLSLSVLTLGDGPVRGA</sequence>
<dbReference type="EMBL" id="BGPR01002162">
    <property type="protein sequence ID" value="GBM68783.1"/>
    <property type="molecule type" value="Genomic_DNA"/>
</dbReference>
<comment type="caution">
    <text evidence="1">The sequence shown here is derived from an EMBL/GenBank/DDBJ whole genome shotgun (WGS) entry which is preliminary data.</text>
</comment>
<organism evidence="1 2">
    <name type="scientific">Araneus ventricosus</name>
    <name type="common">Orbweaver spider</name>
    <name type="synonym">Epeira ventricosa</name>
    <dbReference type="NCBI Taxonomy" id="182803"/>
    <lineage>
        <taxon>Eukaryota</taxon>
        <taxon>Metazoa</taxon>
        <taxon>Ecdysozoa</taxon>
        <taxon>Arthropoda</taxon>
        <taxon>Chelicerata</taxon>
        <taxon>Arachnida</taxon>
        <taxon>Araneae</taxon>
        <taxon>Araneomorphae</taxon>
        <taxon>Entelegynae</taxon>
        <taxon>Araneoidea</taxon>
        <taxon>Araneidae</taxon>
        <taxon>Araneus</taxon>
    </lineage>
</organism>
<reference evidence="1 2" key="1">
    <citation type="journal article" date="2019" name="Sci. Rep.">
        <title>Orb-weaving spider Araneus ventricosus genome elucidates the spidroin gene catalogue.</title>
        <authorList>
            <person name="Kono N."/>
            <person name="Nakamura H."/>
            <person name="Ohtoshi R."/>
            <person name="Moran D.A.P."/>
            <person name="Shinohara A."/>
            <person name="Yoshida Y."/>
            <person name="Fujiwara M."/>
            <person name="Mori M."/>
            <person name="Tomita M."/>
            <person name="Arakawa K."/>
        </authorList>
    </citation>
    <scope>NUCLEOTIDE SEQUENCE [LARGE SCALE GENOMIC DNA]</scope>
</reference>
<accession>A0A4Y2HU62</accession>
<dbReference type="Proteomes" id="UP000499080">
    <property type="component" value="Unassembled WGS sequence"/>
</dbReference>
<protein>
    <submittedName>
        <fullName evidence="1">Uncharacterized protein</fullName>
    </submittedName>
</protein>
<dbReference type="AlphaFoldDB" id="A0A4Y2HU62"/>
<proteinExistence type="predicted"/>
<evidence type="ECO:0000313" key="2">
    <source>
        <dbReference type="Proteomes" id="UP000499080"/>
    </source>
</evidence>
<evidence type="ECO:0000313" key="1">
    <source>
        <dbReference type="EMBL" id="GBM68783.1"/>
    </source>
</evidence>